<dbReference type="PANTHER" id="PTHR47723:SF19">
    <property type="entry name" value="POLYNUCLEOTIDYL TRANSFERASE, RIBONUCLEASE H-LIKE SUPERFAMILY PROTEIN"/>
    <property type="match status" value="1"/>
</dbReference>
<keyword evidence="4" id="KW-1185">Reference proteome</keyword>
<dbReference type="AlphaFoldDB" id="A0AAD7L187"/>
<dbReference type="GO" id="GO:0003676">
    <property type="term" value="F:nucleic acid binding"/>
    <property type="evidence" value="ECO:0007669"/>
    <property type="project" value="InterPro"/>
</dbReference>
<gene>
    <name evidence="3" type="ORF">O6P43_029850</name>
</gene>
<dbReference type="Proteomes" id="UP001163823">
    <property type="component" value="Chromosome 12"/>
</dbReference>
<proteinExistence type="predicted"/>
<dbReference type="KEGG" id="qsa:O6P43_029850"/>
<dbReference type="Pfam" id="PF13456">
    <property type="entry name" value="RVT_3"/>
    <property type="match status" value="1"/>
</dbReference>
<dbReference type="InterPro" id="IPR012337">
    <property type="entry name" value="RNaseH-like_sf"/>
</dbReference>
<dbReference type="PANTHER" id="PTHR47723">
    <property type="entry name" value="OS05G0353850 PROTEIN"/>
    <property type="match status" value="1"/>
</dbReference>
<dbReference type="CDD" id="cd06222">
    <property type="entry name" value="RNase_H_like"/>
    <property type="match status" value="1"/>
</dbReference>
<dbReference type="InterPro" id="IPR036397">
    <property type="entry name" value="RNaseH_sf"/>
</dbReference>
<evidence type="ECO:0000313" key="3">
    <source>
        <dbReference type="EMBL" id="KAJ7949522.1"/>
    </source>
</evidence>
<feature type="transmembrane region" description="Helical" evidence="1">
    <location>
        <begin position="40"/>
        <end position="61"/>
    </location>
</feature>
<evidence type="ECO:0000313" key="4">
    <source>
        <dbReference type="Proteomes" id="UP001163823"/>
    </source>
</evidence>
<dbReference type="SUPFAM" id="SSF53098">
    <property type="entry name" value="Ribonuclease H-like"/>
    <property type="match status" value="1"/>
</dbReference>
<name>A0AAD7L187_QUISA</name>
<dbReference type="InterPro" id="IPR002156">
    <property type="entry name" value="RNaseH_domain"/>
</dbReference>
<protein>
    <submittedName>
        <fullName evidence="3">Ribonuclease H protein</fullName>
    </submittedName>
</protein>
<keyword evidence="1" id="KW-1133">Transmembrane helix</keyword>
<dbReference type="InterPro" id="IPR053151">
    <property type="entry name" value="RNase_H-like"/>
</dbReference>
<accession>A0AAD7L187</accession>
<keyword evidence="1" id="KW-0472">Membrane</keyword>
<organism evidence="3 4">
    <name type="scientific">Quillaja saponaria</name>
    <name type="common">Soap bark tree</name>
    <dbReference type="NCBI Taxonomy" id="32244"/>
    <lineage>
        <taxon>Eukaryota</taxon>
        <taxon>Viridiplantae</taxon>
        <taxon>Streptophyta</taxon>
        <taxon>Embryophyta</taxon>
        <taxon>Tracheophyta</taxon>
        <taxon>Spermatophyta</taxon>
        <taxon>Magnoliopsida</taxon>
        <taxon>eudicotyledons</taxon>
        <taxon>Gunneridae</taxon>
        <taxon>Pentapetalae</taxon>
        <taxon>rosids</taxon>
        <taxon>fabids</taxon>
        <taxon>Fabales</taxon>
        <taxon>Quillajaceae</taxon>
        <taxon>Quillaja</taxon>
    </lineage>
</organism>
<evidence type="ECO:0000256" key="1">
    <source>
        <dbReference type="SAM" id="Phobius"/>
    </source>
</evidence>
<keyword evidence="1" id="KW-0812">Transmembrane</keyword>
<dbReference type="GO" id="GO:0004523">
    <property type="term" value="F:RNA-DNA hybrid ribonuclease activity"/>
    <property type="evidence" value="ECO:0007669"/>
    <property type="project" value="InterPro"/>
</dbReference>
<dbReference type="EMBL" id="JARAOO010000012">
    <property type="protein sequence ID" value="KAJ7949522.1"/>
    <property type="molecule type" value="Genomic_DNA"/>
</dbReference>
<reference evidence="3" key="1">
    <citation type="journal article" date="2023" name="Science">
        <title>Elucidation of the pathway for biosynthesis of saponin adjuvants from the soapbark tree.</title>
        <authorList>
            <person name="Reed J."/>
            <person name="Orme A."/>
            <person name="El-Demerdash A."/>
            <person name="Owen C."/>
            <person name="Martin L.B.B."/>
            <person name="Misra R.C."/>
            <person name="Kikuchi S."/>
            <person name="Rejzek M."/>
            <person name="Martin A.C."/>
            <person name="Harkess A."/>
            <person name="Leebens-Mack J."/>
            <person name="Louveau T."/>
            <person name="Stephenson M.J."/>
            <person name="Osbourn A."/>
        </authorList>
    </citation>
    <scope>NUCLEOTIDE SEQUENCE</scope>
    <source>
        <strain evidence="3">S10</strain>
    </source>
</reference>
<comment type="caution">
    <text evidence="3">The sequence shown here is derived from an EMBL/GenBank/DDBJ whole genome shotgun (WGS) entry which is preliminary data.</text>
</comment>
<sequence>MRDCPSALNVWSSLVPIDLSNGFFSADFEDWLHMNLNSSIVFSKAIIPWPVMFSVVVWKIYKWRCKRIFDKEFSSPHNPKVVLTKYVKEIWAASVCNQEPSRKSYLFFDWNFPPFGWVKINCDGTAKSQGCLTSCGGLIRGDGGEWLGGFAANLGMGSNISAELYGIFHVLSLAWDLGFKSIILEIDSLTVVE</sequence>
<dbReference type="Gene3D" id="3.30.420.10">
    <property type="entry name" value="Ribonuclease H-like superfamily/Ribonuclease H"/>
    <property type="match status" value="1"/>
</dbReference>
<feature type="domain" description="RNase H type-1" evidence="2">
    <location>
        <begin position="121"/>
        <end position="193"/>
    </location>
</feature>
<evidence type="ECO:0000259" key="2">
    <source>
        <dbReference type="Pfam" id="PF13456"/>
    </source>
</evidence>
<dbReference type="InterPro" id="IPR044730">
    <property type="entry name" value="RNase_H-like_dom_plant"/>
</dbReference>